<dbReference type="Proteomes" id="UP000680206">
    <property type="component" value="Unassembled WGS sequence"/>
</dbReference>
<organism evidence="1 2">
    <name type="scientific">Actinomadura violacea</name>
    <dbReference type="NCBI Taxonomy" id="2819934"/>
    <lineage>
        <taxon>Bacteria</taxon>
        <taxon>Bacillati</taxon>
        <taxon>Actinomycetota</taxon>
        <taxon>Actinomycetes</taxon>
        <taxon>Streptosporangiales</taxon>
        <taxon>Thermomonosporaceae</taxon>
        <taxon>Actinomadura</taxon>
    </lineage>
</organism>
<dbReference type="EMBL" id="JAGEPF010000026">
    <property type="protein sequence ID" value="MBO2463253.1"/>
    <property type="molecule type" value="Genomic_DNA"/>
</dbReference>
<dbReference type="Gene3D" id="3.90.1200.10">
    <property type="match status" value="1"/>
</dbReference>
<reference evidence="1 2" key="1">
    <citation type="submission" date="2021-03" db="EMBL/GenBank/DDBJ databases">
        <title>Actinomadura violae sp. nov., isolated from lichen in Thailand.</title>
        <authorList>
            <person name="Kanchanasin P."/>
            <person name="Saeng-In P."/>
            <person name="Phongsopitanun W."/>
            <person name="Yuki M."/>
            <person name="Kudo T."/>
            <person name="Ohkuma M."/>
            <person name="Tanasupawat S."/>
        </authorList>
    </citation>
    <scope>NUCLEOTIDE SEQUENCE [LARGE SCALE GENOMIC DNA]</scope>
    <source>
        <strain evidence="1 2">LCR2-06</strain>
    </source>
</reference>
<evidence type="ECO:0000313" key="1">
    <source>
        <dbReference type="EMBL" id="MBO2463253.1"/>
    </source>
</evidence>
<dbReference type="RefSeq" id="WP_208248234.1">
    <property type="nucleotide sequence ID" value="NZ_JAGEPF010000026.1"/>
</dbReference>
<dbReference type="InterPro" id="IPR006748">
    <property type="entry name" value="NH2Glyco/OHUrea_AB-resist_kin"/>
</dbReference>
<keyword evidence="2" id="KW-1185">Reference proteome</keyword>
<gene>
    <name evidence="1" type="ORF">J4709_37375</name>
</gene>
<comment type="caution">
    <text evidence="1">The sequence shown here is derived from an EMBL/GenBank/DDBJ whole genome shotgun (WGS) entry which is preliminary data.</text>
</comment>
<sequence>MVTIPTALAESVVRREGEAGREWIAALPELIVRHADQWGCEPAGPAWHGETAVALPVACACGPAVLKISYPHRRSRAEAIALRCFAGRGAVRVLESDDDAFALLLERAGPRTLDSVASVDEAIEIAGGLARRLAVPAPPEMPSLADATRLWERQLLQQAAAAPGLLPAGAVDRARAVIGALAADATPTMLHGDLHYANVLKASREPWLAIDPQGRRGTAAFDAFTVITERPSRLMARAAVLARIRRYGSAAGVDPELALACCQARASSAYLHQHGGNGDWFDLDLLRTLIAM</sequence>
<proteinExistence type="predicted"/>
<dbReference type="InterPro" id="IPR011009">
    <property type="entry name" value="Kinase-like_dom_sf"/>
</dbReference>
<evidence type="ECO:0000313" key="2">
    <source>
        <dbReference type="Proteomes" id="UP000680206"/>
    </source>
</evidence>
<dbReference type="SUPFAM" id="SSF56112">
    <property type="entry name" value="Protein kinase-like (PK-like)"/>
    <property type="match status" value="1"/>
</dbReference>
<name>A0ABS3S3U3_9ACTN</name>
<dbReference type="Pfam" id="PF04655">
    <property type="entry name" value="APH_6_hur"/>
    <property type="match status" value="1"/>
</dbReference>
<protein>
    <submittedName>
        <fullName evidence="1">Phosphotransferase</fullName>
    </submittedName>
</protein>
<accession>A0ABS3S3U3</accession>